<protein>
    <submittedName>
        <fullName evidence="1">Uncharacterized protein</fullName>
    </submittedName>
</protein>
<evidence type="ECO:0000313" key="2">
    <source>
        <dbReference type="Proteomes" id="UP000016630"/>
    </source>
</evidence>
<dbReference type="Proteomes" id="UP000016630">
    <property type="component" value="Unassembled WGS sequence"/>
</dbReference>
<comment type="caution">
    <text evidence="1">The sequence shown here is derived from an EMBL/GenBank/DDBJ whole genome shotgun (WGS) entry which is preliminary data.</text>
</comment>
<dbReference type="EMBL" id="AWUW01000010">
    <property type="protein sequence ID" value="ERJ68834.1"/>
    <property type="molecule type" value="Genomic_DNA"/>
</dbReference>
<accession>A0A0E2LT49</accession>
<proteinExistence type="predicted"/>
<organism evidence="1 2">
    <name type="scientific">Porphyromonas gingivalis F0570</name>
    <dbReference type="NCBI Taxonomy" id="1227271"/>
    <lineage>
        <taxon>Bacteria</taxon>
        <taxon>Pseudomonadati</taxon>
        <taxon>Bacteroidota</taxon>
        <taxon>Bacteroidia</taxon>
        <taxon>Bacteroidales</taxon>
        <taxon>Porphyromonadaceae</taxon>
        <taxon>Porphyromonas</taxon>
    </lineage>
</organism>
<dbReference type="AlphaFoldDB" id="A0A0E2LT49"/>
<evidence type="ECO:0000313" key="1">
    <source>
        <dbReference type="EMBL" id="ERJ68834.1"/>
    </source>
</evidence>
<sequence>MYKLKTIYIQNANELYIYRKPFVYRSLSSLLKVMFLPEKHPFLTFLTSKLRCI</sequence>
<name>A0A0E2LT49_PORGN</name>
<reference evidence="1 2" key="1">
    <citation type="submission" date="2013-06" db="EMBL/GenBank/DDBJ databases">
        <authorList>
            <person name="Weinstock G."/>
            <person name="Sodergren E."/>
            <person name="Lobos E.A."/>
            <person name="Fulton L."/>
            <person name="Fulton R."/>
            <person name="Courtney L."/>
            <person name="Fronick C."/>
            <person name="O'Laughlin M."/>
            <person name="Godfrey J."/>
            <person name="Wilson R.M."/>
            <person name="Miner T."/>
            <person name="Farmer C."/>
            <person name="Delehaunty K."/>
            <person name="Cordes M."/>
            <person name="Minx P."/>
            <person name="Tomlinson C."/>
            <person name="Chen J."/>
            <person name="Wollam A."/>
            <person name="Pepin K.H."/>
            <person name="Bhonagiri V."/>
            <person name="Zhang X."/>
            <person name="Warren W."/>
            <person name="Mitreva M."/>
            <person name="Mardis E.R."/>
            <person name="Wilson R.K."/>
        </authorList>
    </citation>
    <scope>NUCLEOTIDE SEQUENCE [LARGE SCALE GENOMIC DNA]</scope>
    <source>
        <strain evidence="1 2">F0570</strain>
    </source>
</reference>
<gene>
    <name evidence="1" type="ORF">HMPREF1555_00178</name>
</gene>
<dbReference type="HOGENOM" id="CLU_198313_0_0_10"/>